<dbReference type="Proteomes" id="UP000178869">
    <property type="component" value="Unassembled WGS sequence"/>
</dbReference>
<accession>A0A1G2PEI2</accession>
<organism evidence="1 2">
    <name type="scientific">Candidatus Terrybacteria bacterium RIFCSPHIGHO2_01_FULL_43_35</name>
    <dbReference type="NCBI Taxonomy" id="1802361"/>
    <lineage>
        <taxon>Bacteria</taxon>
        <taxon>Candidatus Terryibacteriota</taxon>
    </lineage>
</organism>
<dbReference type="EMBL" id="MHSR01000013">
    <property type="protein sequence ID" value="OHA46754.1"/>
    <property type="molecule type" value="Genomic_DNA"/>
</dbReference>
<dbReference type="AlphaFoldDB" id="A0A1G2PEI2"/>
<protein>
    <submittedName>
        <fullName evidence="1">Uncharacterized protein</fullName>
    </submittedName>
</protein>
<comment type="caution">
    <text evidence="1">The sequence shown here is derived from an EMBL/GenBank/DDBJ whole genome shotgun (WGS) entry which is preliminary data.</text>
</comment>
<evidence type="ECO:0000313" key="2">
    <source>
        <dbReference type="Proteomes" id="UP000178869"/>
    </source>
</evidence>
<gene>
    <name evidence="1" type="ORF">A2828_02560</name>
</gene>
<sequence length="62" mass="6779">MENKIKYVCTGGCGGSVTEEEYNSDNTVCGTLTCPKYGQPFEKKIYCVVCGQELTAGEVHQH</sequence>
<name>A0A1G2PEI2_9BACT</name>
<proteinExistence type="predicted"/>
<reference evidence="1 2" key="1">
    <citation type="journal article" date="2016" name="Nat. Commun.">
        <title>Thousands of microbial genomes shed light on interconnected biogeochemical processes in an aquifer system.</title>
        <authorList>
            <person name="Anantharaman K."/>
            <person name="Brown C.T."/>
            <person name="Hug L.A."/>
            <person name="Sharon I."/>
            <person name="Castelle C.J."/>
            <person name="Probst A.J."/>
            <person name="Thomas B.C."/>
            <person name="Singh A."/>
            <person name="Wilkins M.J."/>
            <person name="Karaoz U."/>
            <person name="Brodie E.L."/>
            <person name="Williams K.H."/>
            <person name="Hubbard S.S."/>
            <person name="Banfield J.F."/>
        </authorList>
    </citation>
    <scope>NUCLEOTIDE SEQUENCE [LARGE SCALE GENOMIC DNA]</scope>
</reference>
<evidence type="ECO:0000313" key="1">
    <source>
        <dbReference type="EMBL" id="OHA46754.1"/>
    </source>
</evidence>